<dbReference type="OMA" id="HTIAMQK"/>
<protein>
    <recommendedName>
        <fullName evidence="3">Cancer/testis antigen 83</fullName>
    </recommendedName>
</protein>
<dbReference type="RefSeq" id="XP_029786143.1">
    <property type="nucleotide sequence ID" value="XM_029930283.1"/>
</dbReference>
<dbReference type="OrthoDB" id="9529309at2759"/>
<dbReference type="AlphaFoldDB" id="A0A673VAE1"/>
<dbReference type="Pfam" id="PF15204">
    <property type="entry name" value="KKLCAg1"/>
    <property type="match status" value="1"/>
</dbReference>
<dbReference type="InterPro" id="IPR027940">
    <property type="entry name" value="KKLCAg1"/>
</dbReference>
<dbReference type="Proteomes" id="UP000472268">
    <property type="component" value="Unplaced"/>
</dbReference>
<proteinExistence type="predicted"/>
<keyword evidence="2" id="KW-1185">Reference proteome</keyword>
<gene>
    <name evidence="1" type="primary">CT83</name>
</gene>
<dbReference type="PANTHER" id="PTHR38650:SF1">
    <property type="entry name" value="KITA-KYUSHU LUNG CANCER ANTIGEN 1"/>
    <property type="match status" value="1"/>
</dbReference>
<sequence>MSILLIVLGGVLFAFLLLFLKIRFQSSVHEVSSNSTSLALVRATSSTVSTRSNTDKNLSVNSCSQDLINYPRMITMLKRILVNLSILEYKLAELEYLLIIKILNGTLAN</sequence>
<name>A0A673VAE1_SURSU</name>
<evidence type="ECO:0008006" key="3">
    <source>
        <dbReference type="Google" id="ProtNLM"/>
    </source>
</evidence>
<reference evidence="1" key="2">
    <citation type="submission" date="2025-09" db="UniProtKB">
        <authorList>
            <consortium name="Ensembl"/>
        </authorList>
    </citation>
    <scope>IDENTIFICATION</scope>
</reference>
<organism evidence="1 2">
    <name type="scientific">Suricata suricatta</name>
    <name type="common">Meerkat</name>
    <dbReference type="NCBI Taxonomy" id="37032"/>
    <lineage>
        <taxon>Eukaryota</taxon>
        <taxon>Metazoa</taxon>
        <taxon>Chordata</taxon>
        <taxon>Craniata</taxon>
        <taxon>Vertebrata</taxon>
        <taxon>Euteleostomi</taxon>
        <taxon>Mammalia</taxon>
        <taxon>Eutheria</taxon>
        <taxon>Laurasiatheria</taxon>
        <taxon>Carnivora</taxon>
        <taxon>Feliformia</taxon>
        <taxon>Herpestidae</taxon>
        <taxon>Suricata</taxon>
    </lineage>
</organism>
<dbReference type="CTD" id="203413"/>
<reference evidence="1" key="1">
    <citation type="submission" date="2025-08" db="UniProtKB">
        <authorList>
            <consortium name="Ensembl"/>
        </authorList>
    </citation>
    <scope>IDENTIFICATION</scope>
</reference>
<evidence type="ECO:0000313" key="2">
    <source>
        <dbReference type="Proteomes" id="UP000472268"/>
    </source>
</evidence>
<dbReference type="PANTHER" id="PTHR38650">
    <property type="entry name" value="KITA-KYUSHU LUNG CANCER ANTIGEN 1"/>
    <property type="match status" value="1"/>
</dbReference>
<accession>A0A673VAE1</accession>
<dbReference type="GeneID" id="115283854"/>
<evidence type="ECO:0000313" key="1">
    <source>
        <dbReference type="Ensembl" id="ENSSSUP00005033884.1"/>
    </source>
</evidence>
<dbReference type="Ensembl" id="ENSSSUT00005038625.1">
    <property type="protein sequence ID" value="ENSSSUP00005033884.1"/>
    <property type="gene ID" value="ENSSSUG00005021800.1"/>
</dbReference>